<dbReference type="Pfam" id="PF08241">
    <property type="entry name" value="Methyltransf_11"/>
    <property type="match status" value="1"/>
</dbReference>
<feature type="region of interest" description="Disordered" evidence="1">
    <location>
        <begin position="1"/>
        <end position="28"/>
    </location>
</feature>
<dbReference type="AlphaFoldDB" id="A0A239VP10"/>
<evidence type="ECO:0000259" key="2">
    <source>
        <dbReference type="Pfam" id="PF08241"/>
    </source>
</evidence>
<feature type="domain" description="Methyltransferase type 11" evidence="2">
    <location>
        <begin position="75"/>
        <end position="170"/>
    </location>
</feature>
<dbReference type="GeneID" id="63460000"/>
<dbReference type="Proteomes" id="UP000242637">
    <property type="component" value="Chromosome 1"/>
</dbReference>
<dbReference type="KEGG" id="dco:SAMEA4475696_1807"/>
<name>A0A239VP10_9MICO</name>
<reference evidence="3 4" key="1">
    <citation type="submission" date="2017-06" db="EMBL/GenBank/DDBJ databases">
        <authorList>
            <consortium name="Pathogen Informatics"/>
        </authorList>
    </citation>
    <scope>NUCLEOTIDE SEQUENCE [LARGE SCALE GENOMIC DNA]</scope>
    <source>
        <strain evidence="3 4">NCTC13039</strain>
    </source>
</reference>
<dbReference type="SUPFAM" id="SSF53335">
    <property type="entry name" value="S-adenosyl-L-methionine-dependent methyltransferases"/>
    <property type="match status" value="1"/>
</dbReference>
<organism evidence="3 4">
    <name type="scientific">Dermatophilus congolensis</name>
    <dbReference type="NCBI Taxonomy" id="1863"/>
    <lineage>
        <taxon>Bacteria</taxon>
        <taxon>Bacillati</taxon>
        <taxon>Actinomycetota</taxon>
        <taxon>Actinomycetes</taxon>
        <taxon>Micrococcales</taxon>
        <taxon>Dermatophilaceae</taxon>
        <taxon>Dermatophilus</taxon>
    </lineage>
</organism>
<dbReference type="RefSeq" id="WP_028326339.1">
    <property type="nucleotide sequence ID" value="NZ_LT906453.1"/>
</dbReference>
<dbReference type="OrthoDB" id="5566900at2"/>
<accession>A0A239VP10</accession>
<keyword evidence="4" id="KW-1185">Reference proteome</keyword>
<evidence type="ECO:0000313" key="4">
    <source>
        <dbReference type="Proteomes" id="UP000242637"/>
    </source>
</evidence>
<proteinExistence type="predicted"/>
<dbReference type="InterPro" id="IPR029063">
    <property type="entry name" value="SAM-dependent_MTases_sf"/>
</dbReference>
<dbReference type="Gene3D" id="3.40.50.150">
    <property type="entry name" value="Vaccinia Virus protein VP39"/>
    <property type="match status" value="1"/>
</dbReference>
<dbReference type="InterPro" id="IPR013216">
    <property type="entry name" value="Methyltransf_11"/>
</dbReference>
<dbReference type="STRING" id="1121387.GCA_000429885_00176"/>
<protein>
    <submittedName>
        <fullName evidence="3">Biotin biosynthesis protein BioC</fullName>
    </submittedName>
</protein>
<sequence>MTDPTQEPRTAGRGTTHAEATDTHRGNRNWWSTEANTYYTEHGDFLGDAELVWGPEGIRESELHLLGNLTNKRVLEFGSGAAQGSRYIAACGGTAVASDIAEGMLDVAQHLNTKTNNAVPLVQADAIALPFADASFDIAFSAYGATPFIADINAMLHECARVLTNGGLLAYSTTHPIRWAFPDAPDALHASMNYFDRSPYIERSGEHIDYAEYHRTIGDHVRALATSGFTLLDIVEPEWPSWNTQTWGGWSPQRGAHIPGTAIFVARK</sequence>
<dbReference type="CDD" id="cd02440">
    <property type="entry name" value="AdoMet_MTases"/>
    <property type="match status" value="1"/>
</dbReference>
<evidence type="ECO:0000256" key="1">
    <source>
        <dbReference type="SAM" id="MobiDB-lite"/>
    </source>
</evidence>
<dbReference type="PANTHER" id="PTHR43591">
    <property type="entry name" value="METHYLTRANSFERASE"/>
    <property type="match status" value="1"/>
</dbReference>
<gene>
    <name evidence="3" type="ORF">SAMEA4475696_01807</name>
</gene>
<dbReference type="GO" id="GO:0008757">
    <property type="term" value="F:S-adenosylmethionine-dependent methyltransferase activity"/>
    <property type="evidence" value="ECO:0007669"/>
    <property type="project" value="InterPro"/>
</dbReference>
<dbReference type="EMBL" id="LT906453">
    <property type="protein sequence ID" value="SNV23384.1"/>
    <property type="molecule type" value="Genomic_DNA"/>
</dbReference>
<evidence type="ECO:0000313" key="3">
    <source>
        <dbReference type="EMBL" id="SNV23384.1"/>
    </source>
</evidence>